<dbReference type="PANTHER" id="PTHR43840">
    <property type="entry name" value="MITOCHONDRIAL METAL TRANSPORTER 1-RELATED"/>
    <property type="match status" value="1"/>
</dbReference>
<dbReference type="OrthoDB" id="9806522at2"/>
<evidence type="ECO:0000313" key="12">
    <source>
        <dbReference type="EMBL" id="TFI58022.1"/>
    </source>
</evidence>
<keyword evidence="3" id="KW-0813">Transport</keyword>
<comment type="caution">
    <text evidence="12">The sequence shown here is derived from an EMBL/GenBank/DDBJ whole genome shotgun (WGS) entry which is preliminary data.</text>
</comment>
<accession>A0A4Y8ZRV2</accession>
<proteinExistence type="inferred from homology"/>
<comment type="similarity">
    <text evidence="2">Belongs to the cation diffusion facilitator (CDF) transporter (TC 2.A.4) family.</text>
</comment>
<keyword evidence="7 9" id="KW-0472">Membrane</keyword>
<dbReference type="GO" id="GO:0015086">
    <property type="term" value="F:cadmium ion transmembrane transporter activity"/>
    <property type="evidence" value="ECO:0007669"/>
    <property type="project" value="TreeGrafter"/>
</dbReference>
<dbReference type="PANTHER" id="PTHR43840:SF41">
    <property type="entry name" value="CATION-EFFLUX PUMP FIEF"/>
    <property type="match status" value="1"/>
</dbReference>
<evidence type="ECO:0000259" key="11">
    <source>
        <dbReference type="Pfam" id="PF16916"/>
    </source>
</evidence>
<dbReference type="Proteomes" id="UP000298213">
    <property type="component" value="Unassembled WGS sequence"/>
</dbReference>
<keyword evidence="13" id="KW-1185">Reference proteome</keyword>
<dbReference type="GO" id="GO:0005886">
    <property type="term" value="C:plasma membrane"/>
    <property type="evidence" value="ECO:0007669"/>
    <property type="project" value="UniProtKB-SubCell"/>
</dbReference>
<organism evidence="12 13">
    <name type="scientific">Sphingomonas parva</name>
    <dbReference type="NCBI Taxonomy" id="2555898"/>
    <lineage>
        <taxon>Bacteria</taxon>
        <taxon>Pseudomonadati</taxon>
        <taxon>Pseudomonadota</taxon>
        <taxon>Alphaproteobacteria</taxon>
        <taxon>Sphingomonadales</taxon>
        <taxon>Sphingomonadaceae</taxon>
        <taxon>Sphingomonas</taxon>
    </lineage>
</organism>
<dbReference type="Gene3D" id="1.20.1510.10">
    <property type="entry name" value="Cation efflux protein transmembrane domain"/>
    <property type="match status" value="1"/>
</dbReference>
<evidence type="ECO:0000256" key="9">
    <source>
        <dbReference type="SAM" id="Phobius"/>
    </source>
</evidence>
<gene>
    <name evidence="12" type="ORF">E2493_12575</name>
</gene>
<keyword evidence="5 9" id="KW-0812">Transmembrane</keyword>
<feature type="transmembrane region" description="Helical" evidence="9">
    <location>
        <begin position="198"/>
        <end position="215"/>
    </location>
</feature>
<feature type="transmembrane region" description="Helical" evidence="9">
    <location>
        <begin position="24"/>
        <end position="42"/>
    </location>
</feature>
<keyword evidence="6 9" id="KW-1133">Transmembrane helix</keyword>
<feature type="domain" description="Cation efflux protein cytoplasmic" evidence="11">
    <location>
        <begin position="228"/>
        <end position="304"/>
    </location>
</feature>
<dbReference type="SUPFAM" id="SSF161111">
    <property type="entry name" value="Cation efflux protein transmembrane domain-like"/>
    <property type="match status" value="1"/>
</dbReference>
<dbReference type="GO" id="GO:0015341">
    <property type="term" value="F:zinc efflux antiporter activity"/>
    <property type="evidence" value="ECO:0007669"/>
    <property type="project" value="TreeGrafter"/>
</dbReference>
<dbReference type="SUPFAM" id="SSF160240">
    <property type="entry name" value="Cation efflux protein cytoplasmic domain-like"/>
    <property type="match status" value="1"/>
</dbReference>
<evidence type="ECO:0000256" key="7">
    <source>
        <dbReference type="ARBA" id="ARBA00023136"/>
    </source>
</evidence>
<dbReference type="GO" id="GO:0015093">
    <property type="term" value="F:ferrous iron transmembrane transporter activity"/>
    <property type="evidence" value="ECO:0007669"/>
    <property type="project" value="TreeGrafter"/>
</dbReference>
<name>A0A4Y8ZRV2_9SPHN</name>
<feature type="transmembrane region" description="Helical" evidence="9">
    <location>
        <begin position="174"/>
        <end position="192"/>
    </location>
</feature>
<dbReference type="Pfam" id="PF01545">
    <property type="entry name" value="Cation_efflux"/>
    <property type="match status" value="1"/>
</dbReference>
<protein>
    <recommendedName>
        <fullName evidence="8">Protein p34</fullName>
    </recommendedName>
</protein>
<evidence type="ECO:0000256" key="1">
    <source>
        <dbReference type="ARBA" id="ARBA00004651"/>
    </source>
</evidence>
<reference evidence="12 13" key="1">
    <citation type="submission" date="2019-03" db="EMBL/GenBank/DDBJ databases">
        <title>Genome sequence of Sphingomonas sp. 17J27-24.</title>
        <authorList>
            <person name="Kim M."/>
            <person name="Maeng S."/>
            <person name="Sathiyaraj S."/>
        </authorList>
    </citation>
    <scope>NUCLEOTIDE SEQUENCE [LARGE SCALE GENOMIC DNA]</scope>
    <source>
        <strain evidence="12 13">17J27-24</strain>
    </source>
</reference>
<dbReference type="Pfam" id="PF16916">
    <property type="entry name" value="ZT_dimer"/>
    <property type="match status" value="1"/>
</dbReference>
<keyword evidence="4" id="KW-1003">Cell membrane</keyword>
<feature type="transmembrane region" description="Helical" evidence="9">
    <location>
        <begin position="97"/>
        <end position="118"/>
    </location>
</feature>
<evidence type="ECO:0000256" key="8">
    <source>
        <dbReference type="ARBA" id="ARBA00068882"/>
    </source>
</evidence>
<dbReference type="NCBIfam" id="TIGR01297">
    <property type="entry name" value="CDF"/>
    <property type="match status" value="1"/>
</dbReference>
<dbReference type="GO" id="GO:0006882">
    <property type="term" value="P:intracellular zinc ion homeostasis"/>
    <property type="evidence" value="ECO:0007669"/>
    <property type="project" value="TreeGrafter"/>
</dbReference>
<dbReference type="InterPro" id="IPR002524">
    <property type="entry name" value="Cation_efflux"/>
</dbReference>
<feature type="domain" description="Cation efflux protein transmembrane" evidence="10">
    <location>
        <begin position="30"/>
        <end position="223"/>
    </location>
</feature>
<feature type="transmembrane region" description="Helical" evidence="9">
    <location>
        <begin position="130"/>
        <end position="150"/>
    </location>
</feature>
<dbReference type="EMBL" id="SPDV01000021">
    <property type="protein sequence ID" value="TFI58022.1"/>
    <property type="molecule type" value="Genomic_DNA"/>
</dbReference>
<evidence type="ECO:0000313" key="13">
    <source>
        <dbReference type="Proteomes" id="UP000298213"/>
    </source>
</evidence>
<evidence type="ECO:0000259" key="10">
    <source>
        <dbReference type="Pfam" id="PF01545"/>
    </source>
</evidence>
<comment type="subcellular location">
    <subcellularLocation>
        <location evidence="1">Cell membrane</location>
        <topology evidence="1">Multi-pass membrane protein</topology>
    </subcellularLocation>
</comment>
<evidence type="ECO:0000256" key="4">
    <source>
        <dbReference type="ARBA" id="ARBA00022475"/>
    </source>
</evidence>
<dbReference type="InterPro" id="IPR050291">
    <property type="entry name" value="CDF_Transporter"/>
</dbReference>
<evidence type="ECO:0000256" key="6">
    <source>
        <dbReference type="ARBA" id="ARBA00022989"/>
    </source>
</evidence>
<dbReference type="FunFam" id="3.30.70.1350:FF:000002">
    <property type="entry name" value="Ferrous-iron efflux pump FieF"/>
    <property type="match status" value="1"/>
</dbReference>
<dbReference type="InterPro" id="IPR027469">
    <property type="entry name" value="Cation_efflux_TMD_sf"/>
</dbReference>
<dbReference type="InterPro" id="IPR036837">
    <property type="entry name" value="Cation_efflux_CTD_sf"/>
</dbReference>
<dbReference type="Gene3D" id="3.30.70.1350">
    <property type="entry name" value="Cation efflux protein, cytoplasmic domain"/>
    <property type="match status" value="1"/>
</dbReference>
<dbReference type="AlphaFoldDB" id="A0A4Y8ZRV2"/>
<dbReference type="InterPro" id="IPR058533">
    <property type="entry name" value="Cation_efflux_TM"/>
</dbReference>
<sequence length="322" mass="34248">MAPGAALPVSSGHSHGAAAEGSGLAARAAIASVSVALFLLALKSYASWATGSVAMLGSLADTALDVLASLITLYGVRLAATPADEGHRFGHGKAEALAALAQVAIITVSAIGIGWRAVERLIEGATTAHAEYGIAVSALALCTTLGLLAYQRRVIARTGSVAIEADHVHYQSDLLLNVSVILALVIDQYLGITGADPLFGVAIALWLLFGAWRASARAIDQLMDKEWPEEKRQRFIEAASRHPELKGMHDLRTRTSGARDFVQFHVWVDPEMTVAEAHRVMDEVETRLGREFPGCEILIHVDPEGQIDEPGNPLAETDLTPR</sequence>
<evidence type="ECO:0000256" key="5">
    <source>
        <dbReference type="ARBA" id="ARBA00022692"/>
    </source>
</evidence>
<dbReference type="InterPro" id="IPR027470">
    <property type="entry name" value="Cation_efflux_CTD"/>
</dbReference>
<evidence type="ECO:0000256" key="3">
    <source>
        <dbReference type="ARBA" id="ARBA00022448"/>
    </source>
</evidence>
<evidence type="ECO:0000256" key="2">
    <source>
        <dbReference type="ARBA" id="ARBA00008114"/>
    </source>
</evidence>